<dbReference type="InterPro" id="IPR019619">
    <property type="entry name" value="DUF2490"/>
</dbReference>
<dbReference type="SUPFAM" id="SSF56935">
    <property type="entry name" value="Porins"/>
    <property type="match status" value="1"/>
</dbReference>
<dbReference type="Proteomes" id="UP001165302">
    <property type="component" value="Unassembled WGS sequence"/>
</dbReference>
<keyword evidence="2" id="KW-1185">Reference proteome</keyword>
<reference evidence="1" key="1">
    <citation type="submission" date="2020-10" db="EMBL/GenBank/DDBJ databases">
        <authorList>
            <person name="Lu T."/>
            <person name="Wang Q."/>
            <person name="Han X."/>
        </authorList>
    </citation>
    <scope>NUCLEOTIDE SEQUENCE</scope>
    <source>
        <strain evidence="1">WQ 366</strain>
    </source>
</reference>
<evidence type="ECO:0000313" key="1">
    <source>
        <dbReference type="EMBL" id="MCA5006828.1"/>
    </source>
</evidence>
<proteinExistence type="predicted"/>
<accession>A0ABS7Z9Z4</accession>
<evidence type="ECO:0000313" key="2">
    <source>
        <dbReference type="Proteomes" id="UP001165302"/>
    </source>
</evidence>
<name>A0ABS7Z9Z4_9SPHI</name>
<dbReference type="EMBL" id="JADEYP010000054">
    <property type="protein sequence ID" value="MCA5006828.1"/>
    <property type="molecule type" value="Genomic_DNA"/>
</dbReference>
<sequence>MRKLILILFFNSILFNISIAQSVQGWAIYFGNTQIKESKFSIHHELQLRDYKLLGDHNQTLVRVGGQYQFSSLVQGTLGYAFVHSEAEGTPNNSFSEHRVYQEAVVSHGVKSSKIRHRFRLEERFIEGQDFRGRVRYCLFADVPLSNKQFDKHGTYLAFYDELFVNLSSDRSIKAFDRNRAYAGLGYKFKKNLGAQVGYMRQNVGSNNGTNHLLLSVHHKMNWR</sequence>
<dbReference type="Pfam" id="PF10677">
    <property type="entry name" value="DUF2490"/>
    <property type="match status" value="1"/>
</dbReference>
<protein>
    <submittedName>
        <fullName evidence="1">DUF2490 domain-containing protein</fullName>
    </submittedName>
</protein>
<organism evidence="1 2">
    <name type="scientific">Sphingobacterium bovistauri</name>
    <dbReference type="NCBI Taxonomy" id="2781959"/>
    <lineage>
        <taxon>Bacteria</taxon>
        <taxon>Pseudomonadati</taxon>
        <taxon>Bacteroidota</taxon>
        <taxon>Sphingobacteriia</taxon>
        <taxon>Sphingobacteriales</taxon>
        <taxon>Sphingobacteriaceae</taxon>
        <taxon>Sphingobacterium</taxon>
    </lineage>
</organism>
<gene>
    <name evidence="1" type="ORF">IPZ78_16970</name>
</gene>
<dbReference type="RefSeq" id="WP_225555180.1">
    <property type="nucleotide sequence ID" value="NZ_JADEYP010000054.1"/>
</dbReference>
<comment type="caution">
    <text evidence="1">The sequence shown here is derived from an EMBL/GenBank/DDBJ whole genome shotgun (WGS) entry which is preliminary data.</text>
</comment>